<evidence type="ECO:0000256" key="2">
    <source>
        <dbReference type="SAM" id="SignalP"/>
    </source>
</evidence>
<feature type="signal peptide" evidence="2">
    <location>
        <begin position="1"/>
        <end position="21"/>
    </location>
</feature>
<dbReference type="Pfam" id="PF01522">
    <property type="entry name" value="Polysacc_deac_1"/>
    <property type="match status" value="1"/>
</dbReference>
<accession>A0A448U967</accession>
<dbReference type="InterPro" id="IPR011330">
    <property type="entry name" value="Glyco_hydro/deAcase_b/a-brl"/>
</dbReference>
<dbReference type="PROSITE" id="PS51677">
    <property type="entry name" value="NODB"/>
    <property type="match status" value="1"/>
</dbReference>
<dbReference type="Gene3D" id="3.20.20.80">
    <property type="entry name" value="Glycosidases"/>
    <property type="match status" value="1"/>
</dbReference>
<name>A0A448U967_9NEIS</name>
<dbReference type="Gene3D" id="3.20.20.370">
    <property type="entry name" value="Glycoside hydrolase/deacetylase"/>
    <property type="match status" value="1"/>
</dbReference>
<dbReference type="Pfam" id="PF14883">
    <property type="entry name" value="GHL13"/>
    <property type="match status" value="1"/>
</dbReference>
<evidence type="ECO:0000259" key="3">
    <source>
        <dbReference type="PROSITE" id="PS51677"/>
    </source>
</evidence>
<dbReference type="PANTHER" id="PTHR34216">
    <property type="match status" value="1"/>
</dbReference>
<dbReference type="STRING" id="326522.BWD08_00505"/>
<sequence length="642" mass="73763">MKYKSLLSGLIFALGLSASHAADLRYGVMCYHDVIDETAPVIKTEEEKELKGELKRQYFPQTITVQRLTAHFNWLRDNGYTPVSWKQIEDARNGRGKLPEKPVLLTFDDGYISFYTKIYPLLKAYNYPAVFALVTSWLEIPPNGQISYGSKKLPRSAFLTWEQVREMQKSGLVEIASHTHDLHHGNPGNPYGSQFAAMFPMYKNGRYETPAQYEKRIYTDLKRSVDVIEQRTGVRPNVLVWPYGQFNQTAQRIARSVGLENDFTLFDDKLNTPDQQSVGRALIDTETDFGVMKAYLDGTSFQPPHQRAVHINLDSLYDPDPAKLERNYDKLIERVYKLGITTVYLQAFSDEDGNGVAEAVYFPNRHIKMKADLFSRVAWQLITRSNVKVYAWMPMMAFDLGKGYDYVTDSRTGEPSKNHYLRLSPYSEKSRRAVTEIYEDLAFSSRFHGMVFHDDGFLTDYEGQVAQGKRSKEQLLQEAEQKSDDLIRYSDLLKNSALKYSLNSTNEMKTVRSLNANLIMQPDTQKWFAQSLPKFTNHYTYTAIMAMPYLESDKLITGKDAASWLARLTQNVKNSNVPLDKTVFDLQTRNWHTKQPVPDKEIVSWVDALKKEGVRNIAYRPDGFLHNQPALKTIKPVFSVQH</sequence>
<proteinExistence type="predicted"/>
<dbReference type="EMBL" id="LR134516">
    <property type="protein sequence ID" value="VEJ20435.1"/>
    <property type="molecule type" value="Genomic_DNA"/>
</dbReference>
<evidence type="ECO:0000313" key="5">
    <source>
        <dbReference type="Proteomes" id="UP000268229"/>
    </source>
</evidence>
<dbReference type="InterPro" id="IPR032772">
    <property type="entry name" value="PGA_deacetylase_PgaB_C"/>
</dbReference>
<organism evidence="4 5">
    <name type="scientific">Neisseria animaloris</name>
    <dbReference type="NCBI Taxonomy" id="326522"/>
    <lineage>
        <taxon>Bacteria</taxon>
        <taxon>Pseudomonadati</taxon>
        <taxon>Pseudomonadota</taxon>
        <taxon>Betaproteobacteria</taxon>
        <taxon>Neisseriales</taxon>
        <taxon>Neisseriaceae</taxon>
        <taxon>Neisseria</taxon>
    </lineage>
</organism>
<dbReference type="RefSeq" id="WP_126303730.1">
    <property type="nucleotide sequence ID" value="NZ_JBGNXI010000002.1"/>
</dbReference>
<dbReference type="PANTHER" id="PTHR34216:SF7">
    <property type="entry name" value="POLY-BETA-1,6-N-ACETYL-D-GLUCOSAMINE N-DEACETYLASE"/>
    <property type="match status" value="1"/>
</dbReference>
<keyword evidence="4" id="KW-0378">Hydrolase</keyword>
<reference evidence="4 5" key="1">
    <citation type="submission" date="2018-12" db="EMBL/GenBank/DDBJ databases">
        <authorList>
            <consortium name="Pathogen Informatics"/>
        </authorList>
    </citation>
    <scope>NUCLEOTIDE SEQUENCE [LARGE SCALE GENOMIC DNA]</scope>
    <source>
        <strain evidence="4 5">NCTC12227</strain>
    </source>
</reference>
<dbReference type="GO" id="GO:0005975">
    <property type="term" value="P:carbohydrate metabolic process"/>
    <property type="evidence" value="ECO:0007669"/>
    <property type="project" value="InterPro"/>
</dbReference>
<dbReference type="InterPro" id="IPR051398">
    <property type="entry name" value="Polysacch_Deacetylase"/>
</dbReference>
<feature type="chain" id="PRO_5019353875" evidence="2">
    <location>
        <begin position="22"/>
        <end position="642"/>
    </location>
</feature>
<dbReference type="InterPro" id="IPR023854">
    <property type="entry name" value="PGA_deacetylase_PgaB"/>
</dbReference>
<keyword evidence="1 2" id="KW-0732">Signal</keyword>
<keyword evidence="5" id="KW-1185">Reference proteome</keyword>
<dbReference type="EC" id="3.5.1.-" evidence="4"/>
<dbReference type="OrthoDB" id="9816280at2"/>
<feature type="domain" description="NodB homology" evidence="3">
    <location>
        <begin position="101"/>
        <end position="343"/>
    </location>
</feature>
<dbReference type="KEGG" id="nani:NCTC12227_00141"/>
<dbReference type="Proteomes" id="UP000268229">
    <property type="component" value="Chromosome"/>
</dbReference>
<gene>
    <name evidence="4" type="primary">pgaB</name>
    <name evidence="4" type="ORF">NCTC12227_00141</name>
</gene>
<dbReference type="InterPro" id="IPR002509">
    <property type="entry name" value="NODB_dom"/>
</dbReference>
<evidence type="ECO:0000313" key="4">
    <source>
        <dbReference type="EMBL" id="VEJ20435.1"/>
    </source>
</evidence>
<evidence type="ECO:0000256" key="1">
    <source>
        <dbReference type="ARBA" id="ARBA00022729"/>
    </source>
</evidence>
<protein>
    <submittedName>
        <fullName evidence="4">Poly-beta-1,6-N-acetyl-D-glucosamine N-deacetylase</fullName>
        <ecNumber evidence="4">3.5.1.-</ecNumber>
    </submittedName>
</protein>
<dbReference type="AlphaFoldDB" id="A0A448U967"/>
<dbReference type="GO" id="GO:0016810">
    <property type="term" value="F:hydrolase activity, acting on carbon-nitrogen (but not peptide) bonds"/>
    <property type="evidence" value="ECO:0007669"/>
    <property type="project" value="InterPro"/>
</dbReference>
<dbReference type="NCBIfam" id="TIGR03938">
    <property type="entry name" value="deacetyl_PgaB"/>
    <property type="match status" value="1"/>
</dbReference>
<dbReference type="GO" id="GO:0043708">
    <property type="term" value="P:cell adhesion involved in biofilm formation"/>
    <property type="evidence" value="ECO:0007669"/>
    <property type="project" value="InterPro"/>
</dbReference>
<dbReference type="SUPFAM" id="SSF88713">
    <property type="entry name" value="Glycoside hydrolase/deacetylase"/>
    <property type="match status" value="1"/>
</dbReference>